<evidence type="ECO:0000256" key="5">
    <source>
        <dbReference type="ARBA" id="ARBA00023136"/>
    </source>
</evidence>
<feature type="transmembrane region" description="Helical" evidence="6">
    <location>
        <begin position="101"/>
        <end position="123"/>
    </location>
</feature>
<feature type="transmembrane region" description="Helical" evidence="6">
    <location>
        <begin position="129"/>
        <end position="146"/>
    </location>
</feature>
<keyword evidence="3 6" id="KW-0812">Transmembrane</keyword>
<dbReference type="Pfam" id="PF04138">
    <property type="entry name" value="GtrA_DPMS_TM"/>
    <property type="match status" value="1"/>
</dbReference>
<dbReference type="GO" id="GO:0005886">
    <property type="term" value="C:plasma membrane"/>
    <property type="evidence" value="ECO:0007669"/>
    <property type="project" value="TreeGrafter"/>
</dbReference>
<evidence type="ECO:0000256" key="3">
    <source>
        <dbReference type="ARBA" id="ARBA00022692"/>
    </source>
</evidence>
<dbReference type="InterPro" id="IPR051401">
    <property type="entry name" value="GtrA_CellWall_Glycosyl"/>
</dbReference>
<evidence type="ECO:0000256" key="1">
    <source>
        <dbReference type="ARBA" id="ARBA00004141"/>
    </source>
</evidence>
<feature type="transmembrane region" description="Helical" evidence="6">
    <location>
        <begin position="62"/>
        <end position="80"/>
    </location>
</feature>
<evidence type="ECO:0000313" key="8">
    <source>
        <dbReference type="EMBL" id="KSU69700.1"/>
    </source>
</evidence>
<sequence>MATSLFHDADPGPVPSRIAVLGRRALAVVATARMSRFAAVGACGTVLNLAIMALLLGFEVHYLLAAAVAAELTILSNFLMQEHLVFADRRHSRPFWHRFSANFAFNNVEALARVPVLMFLVEVLVISEVLAQAMTLAAAFLLRFLFASRFIYRAQPTNAAGVRASSAVPVEVETA</sequence>
<organism evidence="8 9">
    <name type="scientific">Pseudarthrobacter enclensis</name>
    <dbReference type="NCBI Taxonomy" id="993070"/>
    <lineage>
        <taxon>Bacteria</taxon>
        <taxon>Bacillati</taxon>
        <taxon>Actinomycetota</taxon>
        <taxon>Actinomycetes</taxon>
        <taxon>Micrococcales</taxon>
        <taxon>Micrococcaceae</taxon>
        <taxon>Pseudarthrobacter</taxon>
    </lineage>
</organism>
<name>A0A0V8I4P0_9MICC</name>
<accession>A0A0V8I4P0</accession>
<reference evidence="8 9" key="1">
    <citation type="journal article" date="2014" name="Arch. Microbiol.">
        <title>Arthrobacter enclensis sp. nov., isolated from sediment sample.</title>
        <authorList>
            <person name="Dastager S.G."/>
            <person name="Liu Q."/>
            <person name="Tang S.K."/>
            <person name="Krishnamurthi S."/>
            <person name="Lee J.C."/>
            <person name="Li W.J."/>
        </authorList>
    </citation>
    <scope>NUCLEOTIDE SEQUENCE [LARGE SCALE GENOMIC DNA]</scope>
    <source>
        <strain evidence="8 9">NIO-1008</strain>
    </source>
</reference>
<keyword evidence="9" id="KW-1185">Reference proteome</keyword>
<dbReference type="STRING" id="993070.AS031_19010"/>
<dbReference type="PANTHER" id="PTHR38459:SF1">
    <property type="entry name" value="PROPHAGE BACTOPRENOL-LINKED GLUCOSE TRANSLOCASE HOMOLOG"/>
    <property type="match status" value="1"/>
</dbReference>
<dbReference type="PANTHER" id="PTHR38459">
    <property type="entry name" value="PROPHAGE BACTOPRENOL-LINKED GLUCOSE TRANSLOCASE HOMOLOG"/>
    <property type="match status" value="1"/>
</dbReference>
<comment type="subcellular location">
    <subcellularLocation>
        <location evidence="1">Membrane</location>
        <topology evidence="1">Multi-pass membrane protein</topology>
    </subcellularLocation>
</comment>
<proteinExistence type="inferred from homology"/>
<evidence type="ECO:0000256" key="4">
    <source>
        <dbReference type="ARBA" id="ARBA00022989"/>
    </source>
</evidence>
<gene>
    <name evidence="8" type="ORF">AS031_19010</name>
</gene>
<dbReference type="OrthoDB" id="9810303at2"/>
<evidence type="ECO:0000256" key="6">
    <source>
        <dbReference type="SAM" id="Phobius"/>
    </source>
</evidence>
<evidence type="ECO:0000256" key="2">
    <source>
        <dbReference type="ARBA" id="ARBA00009399"/>
    </source>
</evidence>
<comment type="similarity">
    <text evidence="2">Belongs to the GtrA family.</text>
</comment>
<dbReference type="GO" id="GO:0000271">
    <property type="term" value="P:polysaccharide biosynthetic process"/>
    <property type="evidence" value="ECO:0007669"/>
    <property type="project" value="InterPro"/>
</dbReference>
<keyword evidence="5 6" id="KW-0472">Membrane</keyword>
<evidence type="ECO:0000313" key="9">
    <source>
        <dbReference type="Proteomes" id="UP000053199"/>
    </source>
</evidence>
<feature type="transmembrane region" description="Helical" evidence="6">
    <location>
        <begin position="37"/>
        <end position="56"/>
    </location>
</feature>
<evidence type="ECO:0000259" key="7">
    <source>
        <dbReference type="Pfam" id="PF04138"/>
    </source>
</evidence>
<protein>
    <recommendedName>
        <fullName evidence="7">GtrA/DPMS transmembrane domain-containing protein</fullName>
    </recommendedName>
</protein>
<dbReference type="EMBL" id="LNQM01000012">
    <property type="protein sequence ID" value="KSU69700.1"/>
    <property type="molecule type" value="Genomic_DNA"/>
</dbReference>
<keyword evidence="4 6" id="KW-1133">Transmembrane helix</keyword>
<dbReference type="InterPro" id="IPR007267">
    <property type="entry name" value="GtrA_DPMS_TM"/>
</dbReference>
<dbReference type="AlphaFoldDB" id="A0A0V8I4P0"/>
<feature type="domain" description="GtrA/DPMS transmembrane" evidence="7">
    <location>
        <begin position="36"/>
        <end position="151"/>
    </location>
</feature>
<dbReference type="Proteomes" id="UP000053199">
    <property type="component" value="Unassembled WGS sequence"/>
</dbReference>
<comment type="caution">
    <text evidence="8">The sequence shown here is derived from an EMBL/GenBank/DDBJ whole genome shotgun (WGS) entry which is preliminary data.</text>
</comment>